<dbReference type="AlphaFoldDB" id="A0A0F8YIU9"/>
<evidence type="ECO:0000313" key="1">
    <source>
        <dbReference type="EMBL" id="KKK81317.1"/>
    </source>
</evidence>
<reference evidence="1" key="1">
    <citation type="journal article" date="2015" name="Nature">
        <title>Complex archaea that bridge the gap between prokaryotes and eukaryotes.</title>
        <authorList>
            <person name="Spang A."/>
            <person name="Saw J.H."/>
            <person name="Jorgensen S.L."/>
            <person name="Zaremba-Niedzwiedzka K."/>
            <person name="Martijn J."/>
            <person name="Lind A.E."/>
            <person name="van Eijk R."/>
            <person name="Schleper C."/>
            <person name="Guy L."/>
            <person name="Ettema T.J."/>
        </authorList>
    </citation>
    <scope>NUCLEOTIDE SEQUENCE</scope>
</reference>
<comment type="caution">
    <text evidence="1">The sequence shown here is derived from an EMBL/GenBank/DDBJ whole genome shotgun (WGS) entry which is preliminary data.</text>
</comment>
<protein>
    <submittedName>
        <fullName evidence="1">Uncharacterized protein</fullName>
    </submittedName>
</protein>
<sequence>NDIMSVVGPKILDYFLAKSGDLDKNLEDAYSVIMHARRAFYNVKEARVHEPLSETRPDSIRTQFINYFKEAKNSGTIYFYGLVIDNTVFSLNFELSEFASKFTQLDGNNRPDWWSAFDMDYIENHNKQIIDARADILLDLITDLPLHYNTRVRIFITQNFGVSKTSGVDFGYQYISSTSQAGEWIPRANVPQAHKPAYIDIDLSSGNQAWELAKLRYVVLLSLSTERASQNGGGFYNVRDFNLIIKKEGSYFNDPNYLAIFNSQFLTQIFPIHSVAGTPSTTRRSYSQVSLVGPYGDFFLSDNLVRKWTESSNFIPLWVSSHIPMINNFDYYRDFTTRNP</sequence>
<gene>
    <name evidence="1" type="ORF">LCGC14_2814660</name>
</gene>
<accession>A0A0F8YIU9</accession>
<name>A0A0F8YIU9_9ZZZZ</name>
<proteinExistence type="predicted"/>
<feature type="non-terminal residue" evidence="1">
    <location>
        <position position="1"/>
    </location>
</feature>
<dbReference type="EMBL" id="LAZR01053176">
    <property type="protein sequence ID" value="KKK81317.1"/>
    <property type="molecule type" value="Genomic_DNA"/>
</dbReference>
<organism evidence="1">
    <name type="scientific">marine sediment metagenome</name>
    <dbReference type="NCBI Taxonomy" id="412755"/>
    <lineage>
        <taxon>unclassified sequences</taxon>
        <taxon>metagenomes</taxon>
        <taxon>ecological metagenomes</taxon>
    </lineage>
</organism>